<keyword evidence="3" id="KW-0460">Magnesium</keyword>
<dbReference type="Gene3D" id="1.10.150.520">
    <property type="match status" value="1"/>
</dbReference>
<dbReference type="GO" id="GO:0046872">
    <property type="term" value="F:metal ion binding"/>
    <property type="evidence" value="ECO:0007669"/>
    <property type="project" value="UniProtKB-KW"/>
</dbReference>
<accession>A0A545SUK0</accession>
<dbReference type="Pfam" id="PF00702">
    <property type="entry name" value="Hydrolase"/>
    <property type="match status" value="1"/>
</dbReference>
<gene>
    <name evidence="4" type="ORF">FIL88_03395</name>
</gene>
<dbReference type="GO" id="GO:0016791">
    <property type="term" value="F:phosphatase activity"/>
    <property type="evidence" value="ECO:0007669"/>
    <property type="project" value="TreeGrafter"/>
</dbReference>
<dbReference type="Gene3D" id="3.40.50.1000">
    <property type="entry name" value="HAD superfamily/HAD-like"/>
    <property type="match status" value="1"/>
</dbReference>
<sequence>MIARSIRAKRVLVFDLDDTLYLERDFAFSGYVHVGDWVQQQFGAPDFGLHCRQAFERGERTRIFNHACQAVGLEADPDLISRLIDVYRNHPPAIDLCADVARFFARSSGPFGLVTDGPEQMQRNKIAALGLEAIIAHICPTGAWPKGYRKPHPRAYELMEQAASGARMVYVADNPAKDFVTPRARGWVTVQINRPGRVHAPDAPDDLHAAGHVIDSLDDLDAVLAN</sequence>
<dbReference type="EMBL" id="VICH01000004">
    <property type="protein sequence ID" value="TQV68638.1"/>
    <property type="molecule type" value="Genomic_DNA"/>
</dbReference>
<dbReference type="PANTHER" id="PTHR46470">
    <property type="entry name" value="N-ACYLNEURAMINATE-9-PHOSPHATASE"/>
    <property type="match status" value="1"/>
</dbReference>
<evidence type="ECO:0000256" key="2">
    <source>
        <dbReference type="ARBA" id="ARBA00022801"/>
    </source>
</evidence>
<dbReference type="InterPro" id="IPR036412">
    <property type="entry name" value="HAD-like_sf"/>
</dbReference>
<evidence type="ECO:0000256" key="3">
    <source>
        <dbReference type="ARBA" id="ARBA00022842"/>
    </source>
</evidence>
<dbReference type="InterPro" id="IPR051400">
    <property type="entry name" value="HAD-like_hydrolase"/>
</dbReference>
<dbReference type="OrthoDB" id="148966at2"/>
<organism evidence="4 5">
    <name type="scientific">Aliiroseovarius halocynthiae</name>
    <dbReference type="NCBI Taxonomy" id="985055"/>
    <lineage>
        <taxon>Bacteria</taxon>
        <taxon>Pseudomonadati</taxon>
        <taxon>Pseudomonadota</taxon>
        <taxon>Alphaproteobacteria</taxon>
        <taxon>Rhodobacterales</taxon>
        <taxon>Paracoccaceae</taxon>
        <taxon>Aliiroseovarius</taxon>
    </lineage>
</organism>
<dbReference type="Proteomes" id="UP000315816">
    <property type="component" value="Unassembled WGS sequence"/>
</dbReference>
<proteinExistence type="predicted"/>
<keyword evidence="5" id="KW-1185">Reference proteome</keyword>
<protein>
    <submittedName>
        <fullName evidence="4">HAD family hydrolase</fullName>
    </submittedName>
</protein>
<comment type="caution">
    <text evidence="4">The sequence shown here is derived from an EMBL/GenBank/DDBJ whole genome shotgun (WGS) entry which is preliminary data.</text>
</comment>
<keyword evidence="1" id="KW-0479">Metal-binding</keyword>
<evidence type="ECO:0000256" key="1">
    <source>
        <dbReference type="ARBA" id="ARBA00022723"/>
    </source>
</evidence>
<dbReference type="AlphaFoldDB" id="A0A545SUK0"/>
<keyword evidence="2 4" id="KW-0378">Hydrolase</keyword>
<dbReference type="SUPFAM" id="SSF56784">
    <property type="entry name" value="HAD-like"/>
    <property type="match status" value="1"/>
</dbReference>
<evidence type="ECO:0000313" key="4">
    <source>
        <dbReference type="EMBL" id="TQV68638.1"/>
    </source>
</evidence>
<evidence type="ECO:0000313" key="5">
    <source>
        <dbReference type="Proteomes" id="UP000315816"/>
    </source>
</evidence>
<name>A0A545SUK0_9RHOB</name>
<reference evidence="4 5" key="1">
    <citation type="submission" date="2019-06" db="EMBL/GenBank/DDBJ databases">
        <title>A novel species of marine bacteria.</title>
        <authorList>
            <person name="Wang Y."/>
        </authorList>
    </citation>
    <scope>NUCLEOTIDE SEQUENCE [LARGE SCALE GENOMIC DNA]</scope>
    <source>
        <strain evidence="4 5">MA1-10</strain>
    </source>
</reference>
<dbReference type="PANTHER" id="PTHR46470:SF2">
    <property type="entry name" value="GLYCERALDEHYDE 3-PHOSPHATE PHOSPHATASE"/>
    <property type="match status" value="1"/>
</dbReference>
<dbReference type="InterPro" id="IPR023214">
    <property type="entry name" value="HAD_sf"/>
</dbReference>